<reference evidence="1 2" key="1">
    <citation type="submission" date="2015-04" db="EMBL/GenBank/DDBJ databases">
        <title>The draft genome sequence of Fusarium langsethiae, a T-2/HT-2 mycotoxin producer.</title>
        <authorList>
            <person name="Lysoe E."/>
            <person name="Divon H.H."/>
            <person name="Terzi V."/>
            <person name="Orru L."/>
            <person name="Lamontanara A."/>
            <person name="Kolseth A.-K."/>
            <person name="Frandsen R.J."/>
            <person name="Nielsen K."/>
            <person name="Thrane U."/>
        </authorList>
    </citation>
    <scope>NUCLEOTIDE SEQUENCE [LARGE SCALE GENOMIC DNA]</scope>
    <source>
        <strain evidence="1 2">Fl201059</strain>
    </source>
</reference>
<sequence length="71" mass="8054">MDGSQLIDVDCRVKQTVDDLSSYVNTRFTGFFLIFDGYAGSKRDRNSFTYKSFFILTFAISNTSPPPLLDI</sequence>
<comment type="caution">
    <text evidence="1">The sequence shown here is derived from an EMBL/GenBank/DDBJ whole genome shotgun (WGS) entry which is preliminary data.</text>
</comment>
<name>A0A0N0V5W6_FUSLA</name>
<dbReference type="Proteomes" id="UP000037904">
    <property type="component" value="Unassembled WGS sequence"/>
</dbReference>
<evidence type="ECO:0000313" key="2">
    <source>
        <dbReference type="Proteomes" id="UP000037904"/>
    </source>
</evidence>
<keyword evidence="2" id="KW-1185">Reference proteome</keyword>
<gene>
    <name evidence="1" type="ORF">FLAG1_08118</name>
</gene>
<accession>A0A0N0V5W6</accession>
<evidence type="ECO:0000313" key="1">
    <source>
        <dbReference type="EMBL" id="KPA39031.1"/>
    </source>
</evidence>
<organism evidence="1 2">
    <name type="scientific">Fusarium langsethiae</name>
    <dbReference type="NCBI Taxonomy" id="179993"/>
    <lineage>
        <taxon>Eukaryota</taxon>
        <taxon>Fungi</taxon>
        <taxon>Dikarya</taxon>
        <taxon>Ascomycota</taxon>
        <taxon>Pezizomycotina</taxon>
        <taxon>Sordariomycetes</taxon>
        <taxon>Hypocreomycetidae</taxon>
        <taxon>Hypocreales</taxon>
        <taxon>Nectriaceae</taxon>
        <taxon>Fusarium</taxon>
    </lineage>
</organism>
<dbReference type="EMBL" id="JXCE01000225">
    <property type="protein sequence ID" value="KPA39031.1"/>
    <property type="molecule type" value="Genomic_DNA"/>
</dbReference>
<proteinExistence type="predicted"/>
<dbReference type="AlphaFoldDB" id="A0A0N0V5W6"/>
<protein>
    <submittedName>
        <fullName evidence="1">Uncharacterized protein</fullName>
    </submittedName>
</protein>